<sequence>MTTISVDQLDGFFRETGEFTVTIPALAQPTLAELSKFRIRKIERDTSPIEAVTLKLGTVLLPDEDRIGGGEYERRIASKFAICLGYQHACWLVEHQGEFPEFMALLRKVYIDFLGLIVVYAYGDRHVPYLYQDGKRWYLGWGWADDALHRAGRVAVSGK</sequence>
<protein>
    <submittedName>
        <fullName evidence="1">Uncharacterized protein</fullName>
    </submittedName>
</protein>
<reference evidence="1 2" key="1">
    <citation type="journal article" date="2016" name="Nat. Commun.">
        <title>Thousands of microbial genomes shed light on interconnected biogeochemical processes in an aquifer system.</title>
        <authorList>
            <person name="Anantharaman K."/>
            <person name="Brown C.T."/>
            <person name="Hug L.A."/>
            <person name="Sharon I."/>
            <person name="Castelle C.J."/>
            <person name="Probst A.J."/>
            <person name="Thomas B.C."/>
            <person name="Singh A."/>
            <person name="Wilkins M.J."/>
            <person name="Karaoz U."/>
            <person name="Brodie E.L."/>
            <person name="Williams K.H."/>
            <person name="Hubbard S.S."/>
            <person name="Banfield J.F."/>
        </authorList>
    </citation>
    <scope>NUCLEOTIDE SEQUENCE [LARGE SCALE GENOMIC DNA]</scope>
</reference>
<accession>A0A1G2KXE8</accession>
<dbReference type="Proteomes" id="UP000177177">
    <property type="component" value="Unassembled WGS sequence"/>
</dbReference>
<evidence type="ECO:0000313" key="2">
    <source>
        <dbReference type="Proteomes" id="UP000177177"/>
    </source>
</evidence>
<comment type="caution">
    <text evidence="1">The sequence shown here is derived from an EMBL/GenBank/DDBJ whole genome shotgun (WGS) entry which is preliminary data.</text>
</comment>
<organism evidence="1 2">
    <name type="scientific">Candidatus Sungbacteria bacterium RIFCSPHIGHO2_02_FULL_53_17</name>
    <dbReference type="NCBI Taxonomy" id="1802275"/>
    <lineage>
        <taxon>Bacteria</taxon>
        <taxon>Candidatus Sungiibacteriota</taxon>
    </lineage>
</organism>
<evidence type="ECO:0000313" key="1">
    <source>
        <dbReference type="EMBL" id="OHA03252.1"/>
    </source>
</evidence>
<gene>
    <name evidence="1" type="ORF">A3C92_03205</name>
</gene>
<dbReference type="EMBL" id="MHQN01000021">
    <property type="protein sequence ID" value="OHA03252.1"/>
    <property type="molecule type" value="Genomic_DNA"/>
</dbReference>
<dbReference type="AlphaFoldDB" id="A0A1G2KXE8"/>
<name>A0A1G2KXE8_9BACT</name>
<proteinExistence type="predicted"/>